<organism evidence="1 2">
    <name type="scientific">Pristionchus mayeri</name>
    <dbReference type="NCBI Taxonomy" id="1317129"/>
    <lineage>
        <taxon>Eukaryota</taxon>
        <taxon>Metazoa</taxon>
        <taxon>Ecdysozoa</taxon>
        <taxon>Nematoda</taxon>
        <taxon>Chromadorea</taxon>
        <taxon>Rhabditida</taxon>
        <taxon>Rhabditina</taxon>
        <taxon>Diplogasteromorpha</taxon>
        <taxon>Diplogasteroidea</taxon>
        <taxon>Neodiplogasteridae</taxon>
        <taxon>Pristionchus</taxon>
    </lineage>
</organism>
<evidence type="ECO:0000313" key="2">
    <source>
        <dbReference type="Proteomes" id="UP001328107"/>
    </source>
</evidence>
<accession>A0AAN5IAS8</accession>
<sequence length="118" mass="13675">MVKSLRRMNHYIDLDGFLLSLDDDFVDNRRFAEFLEAVRNESFEVILDIPMDSGRGIVNSTADLASIVQRETDWISTILQTRRTSNSLKKRPEHDLRGPEFPAIRTMELTRTCEKFPG</sequence>
<evidence type="ECO:0000313" key="1">
    <source>
        <dbReference type="EMBL" id="GMR56191.1"/>
    </source>
</evidence>
<dbReference type="AlphaFoldDB" id="A0AAN5IAS8"/>
<comment type="caution">
    <text evidence="1">The sequence shown here is derived from an EMBL/GenBank/DDBJ whole genome shotgun (WGS) entry which is preliminary data.</text>
</comment>
<keyword evidence="2" id="KW-1185">Reference proteome</keyword>
<name>A0AAN5IAS8_9BILA</name>
<proteinExistence type="predicted"/>
<reference evidence="2" key="1">
    <citation type="submission" date="2022-10" db="EMBL/GenBank/DDBJ databases">
        <title>Genome assembly of Pristionchus species.</title>
        <authorList>
            <person name="Yoshida K."/>
            <person name="Sommer R.J."/>
        </authorList>
    </citation>
    <scope>NUCLEOTIDE SEQUENCE [LARGE SCALE GENOMIC DNA]</scope>
    <source>
        <strain evidence="2">RS5460</strain>
    </source>
</reference>
<protein>
    <submittedName>
        <fullName evidence="1">Uncharacterized protein</fullName>
    </submittedName>
</protein>
<gene>
    <name evidence="1" type="ORF">PMAYCL1PPCAC_26386</name>
</gene>
<dbReference type="Proteomes" id="UP001328107">
    <property type="component" value="Unassembled WGS sequence"/>
</dbReference>
<dbReference type="EMBL" id="BTRK01000005">
    <property type="protein sequence ID" value="GMR56191.1"/>
    <property type="molecule type" value="Genomic_DNA"/>
</dbReference>